<protein>
    <submittedName>
        <fullName evidence="2">Lipase</fullName>
    </submittedName>
</protein>
<dbReference type="SUPFAM" id="SSF53474">
    <property type="entry name" value="alpha/beta-Hydrolases"/>
    <property type="match status" value="1"/>
</dbReference>
<dbReference type="InterPro" id="IPR029058">
    <property type="entry name" value="AB_hydrolase_fold"/>
</dbReference>
<feature type="domain" description="Bacterial virulence factor lipase N-terminal" evidence="1">
    <location>
        <begin position="57"/>
        <end position="281"/>
    </location>
</feature>
<dbReference type="InterPro" id="IPR020009">
    <property type="entry name" value="VolA/Pla-1/cef"/>
</dbReference>
<accession>A0A4U1BXJ1</accession>
<evidence type="ECO:0000259" key="1">
    <source>
        <dbReference type="Pfam" id="PF12262"/>
    </source>
</evidence>
<evidence type="ECO:0000313" key="2">
    <source>
        <dbReference type="EMBL" id="TKB58445.1"/>
    </source>
</evidence>
<sequence>MRRQLVTTAVLSALVLAGCSGDSSDEAQNKAPEIKPSSRVTFDPGAGVLPLPNDLLFLGTPDGTIQIPGEADAVAAFVAAKQAGTIPASAQFDYSDPQLALGALDGWSTTQPITLDIALDEGVTIDAVSVAQPGAVRVFEVVLGGALSPDSECAEAPSLSICKPVKELTWGPDGDFVTAVNGNSIAVVPVKPLKATTGYLYATTTLLQDSEGRSIDASETYKQLAFDISTKPLPEGSSRDLQALVNNYQGTLAQAFSVDPETLTYTGVFSTQSVFDAVGTVKQLIVSPDPAHAPFEPSMTVPPTYTGFSAAQLLQLTPVTDPTNPGFAAYAALDATMVFQGALSLPYYLRMPTAADPSINSTWSALGDSPLAVLQSLQAGTITLEKFSPQVVACGQDPLEVTTNPALLVGCTVNLDDGTMSDPTRNITRFNPVPAIKGYQTVPFIMTMPDTAKFAALGMTIEKPMTGWPLSIALHGLGATKESTLANSGSMSAAGLATIAIDMPLHGQRGFDFNGDGVLEVSATDPSFGAAYANGSPLVFINIDSGLTVRDNFRQAVVDHFGLQAAVAGMVMAEVGAGGAPSFDLSQMTMQGLSLGAIVGTDFTTHANMPIDGVPAEMNPFTLQASSLVAPAGGLAGVFAGSPSFRPLLIDNLVVVVAETQGVELPAVGTPEFEAFKQTPEYAAFVAVVESDVIPPLLFSIQTQVDSIDPVNHGAALAATGSNVHLIEVVGDGDTNLPDQVLPNTVEGAPLSGTEPLIASIGLGCVSSSTMAADGVSGAVRFTKGHHSSLLNPSEIPGVTDGMSAALATAEMQTQVAAFAASNGAAISVSEDIGPLVLKSCE</sequence>
<organism evidence="2 3">
    <name type="scientific">Ferrimonas aestuarii</name>
    <dbReference type="NCBI Taxonomy" id="2569539"/>
    <lineage>
        <taxon>Bacteria</taxon>
        <taxon>Pseudomonadati</taxon>
        <taxon>Pseudomonadota</taxon>
        <taxon>Gammaproteobacteria</taxon>
        <taxon>Alteromonadales</taxon>
        <taxon>Ferrimonadaceae</taxon>
        <taxon>Ferrimonas</taxon>
    </lineage>
</organism>
<reference evidence="2 3" key="1">
    <citation type="submission" date="2019-04" db="EMBL/GenBank/DDBJ databases">
        <authorList>
            <person name="Hwang J.C."/>
        </authorList>
    </citation>
    <scope>NUCLEOTIDE SEQUENCE [LARGE SCALE GENOMIC DNA]</scope>
    <source>
        <strain evidence="2 3">IMCC35002</strain>
    </source>
</reference>
<evidence type="ECO:0000313" key="3">
    <source>
        <dbReference type="Proteomes" id="UP000305675"/>
    </source>
</evidence>
<dbReference type="PROSITE" id="PS51257">
    <property type="entry name" value="PROKAR_LIPOPROTEIN"/>
    <property type="match status" value="1"/>
</dbReference>
<name>A0A4U1BXJ1_9GAMM</name>
<dbReference type="InterPro" id="IPR025920">
    <property type="entry name" value="Lipase_bact_N"/>
</dbReference>
<dbReference type="NCBIfam" id="TIGR03502">
    <property type="entry name" value="lipase_Pla1_cef"/>
    <property type="match status" value="1"/>
</dbReference>
<dbReference type="RefSeq" id="WP_136861593.1">
    <property type="nucleotide sequence ID" value="NZ_SWCJ01000001.1"/>
</dbReference>
<keyword evidence="3" id="KW-1185">Reference proteome</keyword>
<proteinExistence type="predicted"/>
<gene>
    <name evidence="2" type="ORF">FCL42_01480</name>
</gene>
<dbReference type="OrthoDB" id="5477453at2"/>
<dbReference type="Proteomes" id="UP000305675">
    <property type="component" value="Unassembled WGS sequence"/>
</dbReference>
<dbReference type="Gene3D" id="3.40.50.1820">
    <property type="entry name" value="alpha/beta hydrolase"/>
    <property type="match status" value="1"/>
</dbReference>
<dbReference type="Pfam" id="PF12262">
    <property type="entry name" value="Lipase_bact_N"/>
    <property type="match status" value="1"/>
</dbReference>
<dbReference type="EMBL" id="SWCJ01000001">
    <property type="protein sequence ID" value="TKB58445.1"/>
    <property type="molecule type" value="Genomic_DNA"/>
</dbReference>
<dbReference type="AlphaFoldDB" id="A0A4U1BXJ1"/>
<comment type="caution">
    <text evidence="2">The sequence shown here is derived from an EMBL/GenBank/DDBJ whole genome shotgun (WGS) entry which is preliminary data.</text>
</comment>